<organism evidence="1 2">
    <name type="scientific">Brassica cretica</name>
    <name type="common">Mustard</name>
    <dbReference type="NCBI Taxonomy" id="69181"/>
    <lineage>
        <taxon>Eukaryota</taxon>
        <taxon>Viridiplantae</taxon>
        <taxon>Streptophyta</taxon>
        <taxon>Embryophyta</taxon>
        <taxon>Tracheophyta</taxon>
        <taxon>Spermatophyta</taxon>
        <taxon>Magnoliopsida</taxon>
        <taxon>eudicotyledons</taxon>
        <taxon>Gunneridae</taxon>
        <taxon>Pentapetalae</taxon>
        <taxon>rosids</taxon>
        <taxon>malvids</taxon>
        <taxon>Brassicales</taxon>
        <taxon>Brassicaceae</taxon>
        <taxon>Brassiceae</taxon>
        <taxon>Brassica</taxon>
    </lineage>
</organism>
<evidence type="ECO:0000313" key="2">
    <source>
        <dbReference type="Proteomes" id="UP000266723"/>
    </source>
</evidence>
<dbReference type="Proteomes" id="UP000266723">
    <property type="component" value="Unassembled WGS sequence"/>
</dbReference>
<gene>
    <name evidence="1" type="ORF">DY000_02006267</name>
</gene>
<accession>A0ABQ7C7D2</accession>
<name>A0ABQ7C7D2_BRACR</name>
<evidence type="ECO:0000313" key="1">
    <source>
        <dbReference type="EMBL" id="KAF3547198.1"/>
    </source>
</evidence>
<reference evidence="1 2" key="1">
    <citation type="journal article" date="2020" name="BMC Genomics">
        <title>Intraspecific diversification of the crop wild relative Brassica cretica Lam. using demographic model selection.</title>
        <authorList>
            <person name="Kioukis A."/>
            <person name="Michalopoulou V.A."/>
            <person name="Briers L."/>
            <person name="Pirintsos S."/>
            <person name="Studholme D.J."/>
            <person name="Pavlidis P."/>
            <person name="Sarris P.F."/>
        </authorList>
    </citation>
    <scope>NUCLEOTIDE SEQUENCE [LARGE SCALE GENOMIC DNA]</scope>
    <source>
        <strain evidence="2">cv. PFS-1207/04</strain>
    </source>
</reference>
<protein>
    <submittedName>
        <fullName evidence="1">Uncharacterized protein</fullName>
    </submittedName>
</protein>
<comment type="caution">
    <text evidence="1">The sequence shown here is derived from an EMBL/GenBank/DDBJ whole genome shotgun (WGS) entry which is preliminary data.</text>
</comment>
<proteinExistence type="predicted"/>
<keyword evidence="2" id="KW-1185">Reference proteome</keyword>
<dbReference type="EMBL" id="QGKV02000832">
    <property type="protein sequence ID" value="KAF3547198.1"/>
    <property type="molecule type" value="Genomic_DNA"/>
</dbReference>
<sequence length="105" mass="11620">MGEADYTTWGVLLGCSGRDTGLMGLEEAPPAETIGQRLIEVIGERGIQKLGIVRNAKIADVLVDDQWRFRNSRDSSIEQVLAQVKAKPLVLTPNVDDKVKWKRGM</sequence>